<keyword evidence="2" id="KW-1185">Reference proteome</keyword>
<dbReference type="AlphaFoldDB" id="A0A4S8QTC2"/>
<gene>
    <name evidence="1" type="ORF">BGAL_0252g00100</name>
</gene>
<dbReference type="Proteomes" id="UP000308671">
    <property type="component" value="Unassembled WGS sequence"/>
</dbReference>
<protein>
    <submittedName>
        <fullName evidence="1">Uncharacterized protein</fullName>
    </submittedName>
</protein>
<reference evidence="1 2" key="1">
    <citation type="submission" date="2017-12" db="EMBL/GenBank/DDBJ databases">
        <title>Comparative genomics of Botrytis spp.</title>
        <authorList>
            <person name="Valero-Jimenez C.A."/>
            <person name="Tapia P."/>
            <person name="Veloso J."/>
            <person name="Silva-Moreno E."/>
            <person name="Staats M."/>
            <person name="Valdes J.H."/>
            <person name="Van Kan J.A.L."/>
        </authorList>
    </citation>
    <scope>NUCLEOTIDE SEQUENCE [LARGE SCALE GENOMIC DNA]</scope>
    <source>
        <strain evidence="1 2">MUCL435</strain>
    </source>
</reference>
<sequence length="150" mass="17391">MSDIGHGADRYLAFDLTIMAQVLVCFRQWEQRVRSNTRSKPCYFEYNGKFSAGASKKGALAAEEYSNACISKYHKKRNRMIRLASKIKLEGGLHKMRLIQYNKTPNSFENAAYTYDTFICRPEFVEEKDESTRRTISREVNSVTYVTMQS</sequence>
<organism evidence="1 2">
    <name type="scientific">Botrytis galanthina</name>
    <dbReference type="NCBI Taxonomy" id="278940"/>
    <lineage>
        <taxon>Eukaryota</taxon>
        <taxon>Fungi</taxon>
        <taxon>Dikarya</taxon>
        <taxon>Ascomycota</taxon>
        <taxon>Pezizomycotina</taxon>
        <taxon>Leotiomycetes</taxon>
        <taxon>Helotiales</taxon>
        <taxon>Sclerotiniaceae</taxon>
        <taxon>Botrytis</taxon>
    </lineage>
</organism>
<dbReference type="EMBL" id="PQXL01000252">
    <property type="protein sequence ID" value="THV48378.1"/>
    <property type="molecule type" value="Genomic_DNA"/>
</dbReference>
<name>A0A4S8QTC2_9HELO</name>
<proteinExistence type="predicted"/>
<evidence type="ECO:0000313" key="2">
    <source>
        <dbReference type="Proteomes" id="UP000308671"/>
    </source>
</evidence>
<comment type="caution">
    <text evidence="1">The sequence shown here is derived from an EMBL/GenBank/DDBJ whole genome shotgun (WGS) entry which is preliminary data.</text>
</comment>
<evidence type="ECO:0000313" key="1">
    <source>
        <dbReference type="EMBL" id="THV48378.1"/>
    </source>
</evidence>
<accession>A0A4S8QTC2</accession>